<proteinExistence type="predicted"/>
<evidence type="ECO:0000313" key="2">
    <source>
        <dbReference type="Proteomes" id="UP000254107"/>
    </source>
</evidence>
<accession>A0A378QK61</accession>
<dbReference type="EMBL" id="UGQC01000001">
    <property type="protein sequence ID" value="STZ00694.1"/>
    <property type="molecule type" value="Genomic_DNA"/>
</dbReference>
<gene>
    <name evidence="1" type="ORF">NCTC7911_02104</name>
</gene>
<evidence type="ECO:0000313" key="1">
    <source>
        <dbReference type="EMBL" id="STZ00694.1"/>
    </source>
</evidence>
<sequence>MRDGLNQKASELLKPLQDCVDSLIIKLEKEDLATYRAISGRFSSHYYGRIDSKTKAFLESKKLPFLKKTASFPALEITEFEKTKVRKKAKEGYPNLFRKKPWDETQDYEYVIATFSKKGGMQAVQLTGPMRLYRVIAPAPKGSEFGEFWITEKVFKQLKSRDDWRDRLAVKVDWSANGQYVTYDIKAGETLKVWRGPAASQKFDKHTDLWYQGGTEQIVFFPDPAKVSKRAETGWGYIDNDKQLLNNRIIINLDGTAKK</sequence>
<name>A0A378QK61_MORLA</name>
<reference evidence="1 2" key="1">
    <citation type="submission" date="2018-06" db="EMBL/GenBank/DDBJ databases">
        <authorList>
            <consortium name="Pathogen Informatics"/>
            <person name="Doyle S."/>
        </authorList>
    </citation>
    <scope>NUCLEOTIDE SEQUENCE [LARGE SCALE GENOMIC DNA]</scope>
    <source>
        <strain evidence="1 2">NCTC7911</strain>
    </source>
</reference>
<keyword evidence="2" id="KW-1185">Reference proteome</keyword>
<protein>
    <submittedName>
        <fullName evidence="1">Uncharacterized protein</fullName>
    </submittedName>
</protein>
<organism evidence="1 2">
    <name type="scientific">Moraxella lacunata</name>
    <dbReference type="NCBI Taxonomy" id="477"/>
    <lineage>
        <taxon>Bacteria</taxon>
        <taxon>Pseudomonadati</taxon>
        <taxon>Pseudomonadota</taxon>
        <taxon>Gammaproteobacteria</taxon>
        <taxon>Moraxellales</taxon>
        <taxon>Moraxellaceae</taxon>
        <taxon>Moraxella</taxon>
    </lineage>
</organism>
<dbReference type="AlphaFoldDB" id="A0A378QK61"/>
<dbReference type="Proteomes" id="UP000254107">
    <property type="component" value="Unassembled WGS sequence"/>
</dbReference>